<name>R9GSW2_9SPHI</name>
<dbReference type="Gene3D" id="2.120.10.30">
    <property type="entry name" value="TolB, C-terminal domain"/>
    <property type="match status" value="1"/>
</dbReference>
<protein>
    <recommendedName>
        <fullName evidence="3">TolB protein</fullName>
    </recommendedName>
</protein>
<evidence type="ECO:0000313" key="1">
    <source>
        <dbReference type="EMBL" id="EOR94952.1"/>
    </source>
</evidence>
<evidence type="ECO:0000313" key="2">
    <source>
        <dbReference type="Proteomes" id="UP000014174"/>
    </source>
</evidence>
<gene>
    <name evidence="1" type="ORF">ADIARSV_1913</name>
</gene>
<dbReference type="InterPro" id="IPR011042">
    <property type="entry name" value="6-blade_b-propeller_TolB-like"/>
</dbReference>
<dbReference type="OrthoDB" id="9799878at2"/>
<dbReference type="eggNOG" id="COG0823">
    <property type="taxonomic scope" value="Bacteria"/>
</dbReference>
<proteinExistence type="predicted"/>
<keyword evidence="2" id="KW-1185">Reference proteome</keyword>
<accession>R9GSW2</accession>
<reference evidence="1 2" key="1">
    <citation type="journal article" date="2013" name="Genome Announc.">
        <title>Draft Genome Sequence of Arcticibacter svalbardensis Strain MN12-7T, a Member of the Family Sphingobacteriaceae Isolated from an Arctic Soil Sample.</title>
        <authorList>
            <person name="Shivaji S."/>
            <person name="Ara S."/>
            <person name="Prasad S."/>
            <person name="Manasa B.P."/>
            <person name="Begum Z."/>
            <person name="Singh A."/>
            <person name="Kumar Pinnaka A."/>
        </authorList>
    </citation>
    <scope>NUCLEOTIDE SEQUENCE [LARGE SCALE GENOMIC DNA]</scope>
    <source>
        <strain evidence="1 2">MN12-7</strain>
    </source>
</reference>
<dbReference type="RefSeq" id="WP_016195148.1">
    <property type="nucleotide sequence ID" value="NZ_AQPN01000071.1"/>
</dbReference>
<dbReference type="SUPFAM" id="SSF82171">
    <property type="entry name" value="DPP6 N-terminal domain-like"/>
    <property type="match status" value="1"/>
</dbReference>
<comment type="caution">
    <text evidence="1">The sequence shown here is derived from an EMBL/GenBank/DDBJ whole genome shotgun (WGS) entry which is preliminary data.</text>
</comment>
<dbReference type="Proteomes" id="UP000014174">
    <property type="component" value="Unassembled WGS sequence"/>
</dbReference>
<dbReference type="EMBL" id="AQPN01000071">
    <property type="protein sequence ID" value="EOR94952.1"/>
    <property type="molecule type" value="Genomic_DNA"/>
</dbReference>
<dbReference type="PANTHER" id="PTHR36842">
    <property type="entry name" value="PROTEIN TOLB HOMOLOG"/>
    <property type="match status" value="1"/>
</dbReference>
<dbReference type="PANTHER" id="PTHR36842:SF1">
    <property type="entry name" value="PROTEIN TOLB"/>
    <property type="match status" value="1"/>
</dbReference>
<dbReference type="PATRIC" id="fig|1150600.3.peg.1886"/>
<organism evidence="1 2">
    <name type="scientific">Arcticibacter svalbardensis MN12-7</name>
    <dbReference type="NCBI Taxonomy" id="1150600"/>
    <lineage>
        <taxon>Bacteria</taxon>
        <taxon>Pseudomonadati</taxon>
        <taxon>Bacteroidota</taxon>
        <taxon>Sphingobacteriia</taxon>
        <taxon>Sphingobacteriales</taxon>
        <taxon>Sphingobacteriaceae</taxon>
        <taxon>Arcticibacter</taxon>
    </lineage>
</organism>
<evidence type="ECO:0008006" key="3">
    <source>
        <dbReference type="Google" id="ProtNLM"/>
    </source>
</evidence>
<dbReference type="AlphaFoldDB" id="R9GSW2"/>
<sequence length="955" mass="109976">MILLIFFNKHIKLLFSFLFIFSLTILTGKLNAQVFDSEQNPPSIKWRQINTEYLQVIYPMELESEAQRILSVLEAIMVRERISIKARQKKISIILQNQGTTANGFVQLAPRRSEFYTTPSQSFDFQSWLNSLAVHEMRHVIQFDKLTGKLNAPFFEELALAIFGITLPPWFYEGDAVGMETALTDAGRGRIPEWSNILRANTLSQRNFSYSKNYLGSLKDFTPGYYQLGYFMTSKLRKDYGANIMDSIYSTMTRNPLRPYNLSRAIHKITGMNTRQLHDATIKELQDLWQAQADQSNPIDYPSINKRKTNTPENYNLPQPVAGGNILALKQGKASVPKIVLITPEGKEKKILNIGAQELPWFSYGGGKITWDEYRSDARFHQRSFNVINVYNLTTKRARQITHKTRLFSPSLSPDGKRIIAVSVSYSNQILLVEFDPENGRELKRYDSPDNNMLQMPSFNPDGSKVVVVGVNDSGKTIYELDTKTGTFTSLLPFQLQEILRPVYGNQDIFFKAHYNGTDNIYRFNLTDRQTYQVTSDKIGAYNPFYDTISGRLTFNTYTVFGHDIAALNTKSLLNKNINTLESHFVDYGAKAQEQEGNNNVLQNVNYKTYPSRKYREWSNLFYFHSIIPIVEDNAYFDDSNFGIELQSDNKLNTMSFYTGYQFNNALQKSEYLAGFAYKRFFPIFSVNYTNRPRLIYRQTTVNKVTTYSPVTWRENEIKAEMTIPFNFNRFNHSYSLGLKTGTSFTNRYDVENGMTSLITRLNFPMHYQFYASHNTRRSSRDLAPKWGQNFSFLYRHFPFEDQVKGKLFSAKSTFYFPGLAENHSFAASFNFQDGDGSYQNSVDIPRVSGYSFLTPIGNTNNTLLLDYRLPLFYPDFAIGPLAYIKRIQGGLFSDFENIGKGKSFSPRSYGAELRADVNILRFFLPIFNFGGKVVFLNEKPHRNPVFETIATYSF</sequence>
<dbReference type="STRING" id="1150600.ADIARSV_1913"/>